<gene>
    <name evidence="1" type="ORF">LCGC14_2706640</name>
</gene>
<protein>
    <submittedName>
        <fullName evidence="1">Uncharacterized protein</fullName>
    </submittedName>
</protein>
<feature type="non-terminal residue" evidence="1">
    <location>
        <position position="1"/>
    </location>
</feature>
<comment type="caution">
    <text evidence="1">The sequence shown here is derived from an EMBL/GenBank/DDBJ whole genome shotgun (WGS) entry which is preliminary data.</text>
</comment>
<proteinExistence type="predicted"/>
<reference evidence="1" key="1">
    <citation type="journal article" date="2015" name="Nature">
        <title>Complex archaea that bridge the gap between prokaryotes and eukaryotes.</title>
        <authorList>
            <person name="Spang A."/>
            <person name="Saw J.H."/>
            <person name="Jorgensen S.L."/>
            <person name="Zaremba-Niedzwiedzka K."/>
            <person name="Martijn J."/>
            <person name="Lind A.E."/>
            <person name="van Eijk R."/>
            <person name="Schleper C."/>
            <person name="Guy L."/>
            <person name="Ettema T.J."/>
        </authorList>
    </citation>
    <scope>NUCLEOTIDE SEQUENCE</scope>
</reference>
<organism evidence="1">
    <name type="scientific">marine sediment metagenome</name>
    <dbReference type="NCBI Taxonomy" id="412755"/>
    <lineage>
        <taxon>unclassified sequences</taxon>
        <taxon>metagenomes</taxon>
        <taxon>ecological metagenomes</taxon>
    </lineage>
</organism>
<evidence type="ECO:0000313" key="1">
    <source>
        <dbReference type="EMBL" id="KKK92069.1"/>
    </source>
</evidence>
<name>A0A0F9BN91_9ZZZZ</name>
<dbReference type="EMBL" id="LAZR01048379">
    <property type="protein sequence ID" value="KKK92069.1"/>
    <property type="molecule type" value="Genomic_DNA"/>
</dbReference>
<dbReference type="AlphaFoldDB" id="A0A0F9BN91"/>
<accession>A0A0F9BN91</accession>
<sequence length="74" mass="8217">VDPPYSLLESWTWPTAVDVMFGPIGRRLAEGGTVILRCRRNFSLPDTLGPLCVCQRRDYGTMSLVFLTLPDSGT</sequence>